<dbReference type="InterPro" id="IPR033856">
    <property type="entry name" value="Trp_halogen"/>
</dbReference>
<dbReference type="InterPro" id="IPR006905">
    <property type="entry name" value="Flavin_halogenase"/>
</dbReference>
<dbReference type="AlphaFoldDB" id="A0A6M4MHE1"/>
<dbReference type="InterPro" id="IPR036188">
    <property type="entry name" value="FAD/NAD-bd_sf"/>
</dbReference>
<dbReference type="PANTHER" id="PTHR43747">
    <property type="entry name" value="FAD-BINDING PROTEIN"/>
    <property type="match status" value="1"/>
</dbReference>
<dbReference type="OrthoDB" id="7178350at2"/>
<feature type="binding site" evidence="2">
    <location>
        <begin position="12"/>
        <end position="15"/>
    </location>
    <ligand>
        <name>FAD</name>
        <dbReference type="ChEBI" id="CHEBI:57692"/>
    </ligand>
</feature>
<protein>
    <submittedName>
        <fullName evidence="3">Tryptophan 7-halogenase</fullName>
    </submittedName>
</protein>
<organism evidence="3 4">
    <name type="scientific">Alteromonas pelagimontana</name>
    <dbReference type="NCBI Taxonomy" id="1858656"/>
    <lineage>
        <taxon>Bacteria</taxon>
        <taxon>Pseudomonadati</taxon>
        <taxon>Pseudomonadota</taxon>
        <taxon>Gammaproteobacteria</taxon>
        <taxon>Alteromonadales</taxon>
        <taxon>Alteromonadaceae</taxon>
        <taxon>Alteromonas/Salinimonas group</taxon>
        <taxon>Alteromonas</taxon>
    </lineage>
</organism>
<dbReference type="PANTHER" id="PTHR43747:SF4">
    <property type="entry name" value="FLAVIN-DEPENDENT TRYPTOPHAN HALOGENASE"/>
    <property type="match status" value="1"/>
</dbReference>
<reference evidence="4" key="1">
    <citation type="submission" date="2014-12" db="EMBL/GenBank/DDBJ databases">
        <title>Complete genome sequence of a multi-drug resistant Klebsiella pneumoniae.</title>
        <authorList>
            <person name="Hua X."/>
            <person name="Chen Q."/>
            <person name="Li X."/>
            <person name="Feng Y."/>
            <person name="Ruan Z."/>
            <person name="Yu Y."/>
        </authorList>
    </citation>
    <scope>NUCLEOTIDE SEQUENCE [LARGE SCALE GENOMIC DNA]</scope>
    <source>
        <strain evidence="4">5.12</strain>
    </source>
</reference>
<dbReference type="KEGG" id="apel:CA267_018090"/>
<dbReference type="Pfam" id="PF04820">
    <property type="entry name" value="Trp_halogenase"/>
    <property type="match status" value="1"/>
</dbReference>
<feature type="binding site" evidence="2">
    <location>
        <position position="342"/>
    </location>
    <ligand>
        <name>FAD</name>
        <dbReference type="ChEBI" id="CHEBI:57692"/>
    </ligand>
</feature>
<dbReference type="PIRSF" id="PIRSF011396">
    <property type="entry name" value="Trp_halogenase"/>
    <property type="match status" value="1"/>
</dbReference>
<proteinExistence type="predicted"/>
<feature type="binding site" evidence="2">
    <location>
        <position position="329"/>
    </location>
    <ligand>
        <name>FAD</name>
        <dbReference type="ChEBI" id="CHEBI:57692"/>
    </ligand>
</feature>
<keyword evidence="2" id="KW-0274">FAD</keyword>
<sequence>MRQIQKVVILGGGTAGWMSAALMKKVLGDTVSITLIESDEIGTVGVGEATIPPIRLVNNVLGLNESEFLKETKATIKLAIRFENWKRPGESYFHTFGVPGKSMAFCHFHHVLARGQKLGVEDDLWAYDLNYHCAVAGKFAQINSQDPIMEMPFAYHFDAGLYAQFLRKISEKAGVKRIEGKVQQVLRGQNGDISALVLENSRKIDGEIFIDCSGFKGLLIEQTLGTGFDDWSHWLPCDSAIAVPSEHHQQTVPYTRSIAHKAGWQWQIPLQHRNGNGHVFCSRYITDEEARSVLMENLETKALAEPRLIRFTTGRRRRQWNRNVVAIGLSSGFLEPLESTSIHLIQSGIVRLLQLFPQHDIKPAMVEEYNRQSQLEFEQIRDFLVLHYYLNEREEDFWNDMRHVQVPELLAHKIALFKENGKLFREQNDLFLESSWLQVMVGQGIKPQEYHPLVNTLPDAAIIKMLTQLKAKKLEPVFHLPSHDDYIRHMLSR</sequence>
<evidence type="ECO:0000313" key="4">
    <source>
        <dbReference type="Proteomes" id="UP000219285"/>
    </source>
</evidence>
<name>A0A6M4MHE1_9ALTE</name>
<feature type="binding site" evidence="2">
    <location>
        <position position="77"/>
    </location>
    <ligand>
        <name>7-chloro-L-tryptophan</name>
        <dbReference type="ChEBI" id="CHEBI:58713"/>
    </ligand>
</feature>
<evidence type="ECO:0000256" key="1">
    <source>
        <dbReference type="PIRSR" id="PIRSR011396-1"/>
    </source>
</evidence>
<keyword evidence="2" id="KW-0547">Nucleotide-binding</keyword>
<feature type="active site" evidence="1">
    <location>
        <position position="77"/>
    </location>
</feature>
<dbReference type="EMBL" id="CP052766">
    <property type="protein sequence ID" value="QJR82529.1"/>
    <property type="molecule type" value="Genomic_DNA"/>
</dbReference>
<dbReference type="Proteomes" id="UP000219285">
    <property type="component" value="Chromosome"/>
</dbReference>
<dbReference type="RefSeq" id="WP_075609491.1">
    <property type="nucleotide sequence ID" value="NZ_CP052766.1"/>
</dbReference>
<feature type="binding site" evidence="2">
    <location>
        <position position="338"/>
    </location>
    <ligand>
        <name>L-tryptophan</name>
        <dbReference type="ChEBI" id="CHEBI:57912"/>
    </ligand>
</feature>
<evidence type="ECO:0000313" key="3">
    <source>
        <dbReference type="EMBL" id="QJR82529.1"/>
    </source>
</evidence>
<keyword evidence="2" id="KW-0285">Flavoprotein</keyword>
<dbReference type="SUPFAM" id="SSF51905">
    <property type="entry name" value="FAD/NAD(P)-binding domain"/>
    <property type="match status" value="1"/>
</dbReference>
<dbReference type="InterPro" id="IPR050816">
    <property type="entry name" value="Flavin-dep_Halogenase_NPB"/>
</dbReference>
<feature type="binding site" evidence="2">
    <location>
        <position position="182"/>
    </location>
    <ligand>
        <name>FAD</name>
        <dbReference type="ChEBI" id="CHEBI:57692"/>
    </ligand>
</feature>
<reference evidence="3 4" key="2">
    <citation type="submission" date="2020-04" db="EMBL/GenBank/DDBJ databases">
        <title>Complete genome sequence of Alteromonas pelagimontana 5.12T.</title>
        <authorList>
            <person name="Sinha R.K."/>
            <person name="Krishnan K.P."/>
            <person name="Kurian J.P."/>
        </authorList>
    </citation>
    <scope>NUCLEOTIDE SEQUENCE [LARGE SCALE GENOMIC DNA]</scope>
    <source>
        <strain evidence="3 4">5.12</strain>
    </source>
</reference>
<dbReference type="GO" id="GO:0000166">
    <property type="term" value="F:nucleotide binding"/>
    <property type="evidence" value="ECO:0007669"/>
    <property type="project" value="UniProtKB-KW"/>
</dbReference>
<dbReference type="Gene3D" id="3.50.50.60">
    <property type="entry name" value="FAD/NAD(P)-binding domain"/>
    <property type="match status" value="1"/>
</dbReference>
<evidence type="ECO:0000256" key="2">
    <source>
        <dbReference type="PIRSR" id="PIRSR011396-2"/>
    </source>
</evidence>
<keyword evidence="4" id="KW-1185">Reference proteome</keyword>
<dbReference type="GO" id="GO:0004497">
    <property type="term" value="F:monooxygenase activity"/>
    <property type="evidence" value="ECO:0007669"/>
    <property type="project" value="InterPro"/>
</dbReference>
<gene>
    <name evidence="3" type="ORF">CA267_018090</name>
</gene>
<accession>A0A6M4MHE1</accession>